<feature type="signal peptide" evidence="1">
    <location>
        <begin position="1"/>
        <end position="33"/>
    </location>
</feature>
<proteinExistence type="predicted"/>
<dbReference type="Proteomes" id="UP000000630">
    <property type="component" value="Chromosome"/>
</dbReference>
<evidence type="ECO:0000256" key="1">
    <source>
        <dbReference type="SAM" id="SignalP"/>
    </source>
</evidence>
<dbReference type="GO" id="GO:0016787">
    <property type="term" value="F:hydrolase activity"/>
    <property type="evidence" value="ECO:0007669"/>
    <property type="project" value="InterPro"/>
</dbReference>
<gene>
    <name evidence="2" type="ordered locus">ACIS_00797</name>
</gene>
<dbReference type="InterPro" id="IPR029062">
    <property type="entry name" value="Class_I_gatase-like"/>
</dbReference>
<dbReference type="RefSeq" id="WP_012880792.1">
    <property type="nucleotide sequence ID" value="NC_013532.1"/>
</dbReference>
<dbReference type="EMBL" id="CP001759">
    <property type="protein sequence ID" value="ACZ49340.1"/>
    <property type="molecule type" value="Genomic_DNA"/>
</dbReference>
<evidence type="ECO:0000313" key="3">
    <source>
        <dbReference type="Proteomes" id="UP000000630"/>
    </source>
</evidence>
<evidence type="ECO:0008006" key="4">
    <source>
        <dbReference type="Google" id="ProtNLM"/>
    </source>
</evidence>
<evidence type="ECO:0000313" key="2">
    <source>
        <dbReference type="EMBL" id="ACZ49340.1"/>
    </source>
</evidence>
<protein>
    <recommendedName>
        <fullName evidence="4">Glutamine amidotransferase</fullName>
    </recommendedName>
</protein>
<dbReference type="OrthoDB" id="7165221at2"/>
<dbReference type="KEGG" id="acn:ACIS_00797"/>
<dbReference type="Gene3D" id="3.40.50.880">
    <property type="match status" value="1"/>
</dbReference>
<organism evidence="2 3">
    <name type="scientific">Anaplasma centrale (strain Israel)</name>
    <name type="common">Anaplasma marginale subsp. centrale (strain Israel)</name>
    <dbReference type="NCBI Taxonomy" id="574556"/>
    <lineage>
        <taxon>Bacteria</taxon>
        <taxon>Pseudomonadati</taxon>
        <taxon>Pseudomonadota</taxon>
        <taxon>Alphaproteobacteria</taxon>
        <taxon>Rickettsiales</taxon>
        <taxon>Anaplasmataceae</taxon>
        <taxon>Anaplasma</taxon>
    </lineage>
</organism>
<dbReference type="HOGENOM" id="CLU_865285_0_0_5"/>
<feature type="chain" id="PRO_5003020095" description="Glutamine amidotransferase" evidence="1">
    <location>
        <begin position="34"/>
        <end position="349"/>
    </location>
</feature>
<dbReference type="SUPFAM" id="SSF52317">
    <property type="entry name" value="Class I glutamine amidotransferase-like"/>
    <property type="match status" value="1"/>
</dbReference>
<dbReference type="STRING" id="574556.ACIS_00797"/>
<dbReference type="InterPro" id="IPR011697">
    <property type="entry name" value="Peptidase_C26"/>
</dbReference>
<reference evidence="2 3" key="1">
    <citation type="journal article" date="2010" name="J. Bacteriol.">
        <title>Complete genome sequence of Anaplasma marginale subsp. centrale.</title>
        <authorList>
            <person name="Herndon D.R."/>
            <person name="Palmer G.H."/>
            <person name="Shkap V."/>
            <person name="Knowles D.P. Jr."/>
            <person name="Brayton K.A."/>
        </authorList>
    </citation>
    <scope>NUCLEOTIDE SEQUENCE [LARGE SCALE GENOMIC DNA]</scope>
    <source>
        <strain evidence="2 3">Israel</strain>
    </source>
</reference>
<keyword evidence="3" id="KW-1185">Reference proteome</keyword>
<sequence length="349" mass="38233">MFRYGCLVTKFVKVAFCALLCSLALSPMAPLLAGEGGAPESKNGVVVGFLQTEKETYPEELTFSHSIADMLTRMGARVVRVDYNKIVDLANLRRKASLHQAAGDMTTARKLDAADIKREVLDFLRKEGISRIFIPGNFYNLDAEPYPPTPNRQLVTSAIAEIVREDPNMRLMGVCGGLQGIAHAMGIKVVRVWHLTHRDAAASHTVSGDDPHSSSAALHKLRIVPGSRLASIVSKHALQDRDGWLSLYFPDLHGGVVSNDPENIKKLESLGYKVVAYSNDGMIEALEDMHGNILFQDHPEALAIGILNGSLVPPTGGHGEKGNEVHAYEDERYRAALSAMLIMEDFLHR</sequence>
<name>D1AS87_ANACI</name>
<dbReference type="eggNOG" id="COG2071">
    <property type="taxonomic scope" value="Bacteria"/>
</dbReference>
<dbReference type="AlphaFoldDB" id="D1AS87"/>
<accession>D1AS87</accession>
<keyword evidence="1" id="KW-0732">Signal</keyword>
<dbReference type="Pfam" id="PF07722">
    <property type="entry name" value="Peptidase_C26"/>
    <property type="match status" value="1"/>
</dbReference>